<evidence type="ECO:0000313" key="2">
    <source>
        <dbReference type="Proteomes" id="UP000324222"/>
    </source>
</evidence>
<organism evidence="1 2">
    <name type="scientific">Portunus trituberculatus</name>
    <name type="common">Swimming crab</name>
    <name type="synonym">Neptunus trituberculatus</name>
    <dbReference type="NCBI Taxonomy" id="210409"/>
    <lineage>
        <taxon>Eukaryota</taxon>
        <taxon>Metazoa</taxon>
        <taxon>Ecdysozoa</taxon>
        <taxon>Arthropoda</taxon>
        <taxon>Crustacea</taxon>
        <taxon>Multicrustacea</taxon>
        <taxon>Malacostraca</taxon>
        <taxon>Eumalacostraca</taxon>
        <taxon>Eucarida</taxon>
        <taxon>Decapoda</taxon>
        <taxon>Pleocyemata</taxon>
        <taxon>Brachyura</taxon>
        <taxon>Eubrachyura</taxon>
        <taxon>Portunoidea</taxon>
        <taxon>Portunidae</taxon>
        <taxon>Portuninae</taxon>
        <taxon>Portunus</taxon>
    </lineage>
</organism>
<name>A0A5B7JE58_PORTR</name>
<reference evidence="1 2" key="1">
    <citation type="submission" date="2019-05" db="EMBL/GenBank/DDBJ databases">
        <title>Another draft genome of Portunus trituberculatus and its Hox gene families provides insights of decapod evolution.</title>
        <authorList>
            <person name="Jeong J.-H."/>
            <person name="Song I."/>
            <person name="Kim S."/>
            <person name="Choi T."/>
            <person name="Kim D."/>
            <person name="Ryu S."/>
            <person name="Kim W."/>
        </authorList>
    </citation>
    <scope>NUCLEOTIDE SEQUENCE [LARGE SCALE GENOMIC DNA]</scope>
    <source>
        <tissue evidence="1">Muscle</tissue>
    </source>
</reference>
<dbReference type="AlphaFoldDB" id="A0A5B7JE58"/>
<dbReference type="EMBL" id="VSRR010093996">
    <property type="protein sequence ID" value="MPC93199.1"/>
    <property type="molecule type" value="Genomic_DNA"/>
</dbReference>
<protein>
    <submittedName>
        <fullName evidence="1">Uncharacterized protein</fullName>
    </submittedName>
</protein>
<gene>
    <name evidence="1" type="ORF">E2C01_088322</name>
</gene>
<comment type="caution">
    <text evidence="1">The sequence shown here is derived from an EMBL/GenBank/DDBJ whole genome shotgun (WGS) entry which is preliminary data.</text>
</comment>
<sequence>MADDKTGVCWVVNLTDRRGQVNTVPVHRLTPAQCRPSAHKSCASIHGAATGLINVPVRFPWRRGAGRAEVCWVGRVRVCAFYALSGEEDFYCELFICGVLRGHVSRYCIRTHARTHSHATLT</sequence>
<dbReference type="Proteomes" id="UP000324222">
    <property type="component" value="Unassembled WGS sequence"/>
</dbReference>
<proteinExistence type="predicted"/>
<keyword evidence="2" id="KW-1185">Reference proteome</keyword>
<evidence type="ECO:0000313" key="1">
    <source>
        <dbReference type="EMBL" id="MPC93199.1"/>
    </source>
</evidence>
<accession>A0A5B7JE58</accession>